<gene>
    <name evidence="2" type="ORF">CONCODRAFT_39796</name>
</gene>
<dbReference type="Pfam" id="PF05024">
    <property type="entry name" value="Gpi1"/>
    <property type="match status" value="1"/>
</dbReference>
<name>A0A137P5B3_CONC2</name>
<evidence type="ECO:0000313" key="3">
    <source>
        <dbReference type="Proteomes" id="UP000070444"/>
    </source>
</evidence>
<dbReference type="Proteomes" id="UP000070444">
    <property type="component" value="Unassembled WGS sequence"/>
</dbReference>
<dbReference type="PANTHER" id="PTHR21329:SF3">
    <property type="entry name" value="PHOSPHATIDYLINOSITOL N-ACETYLGLUCOSAMINYLTRANSFERASE SUBUNIT Q"/>
    <property type="match status" value="1"/>
</dbReference>
<dbReference type="GO" id="GO:0006506">
    <property type="term" value="P:GPI anchor biosynthetic process"/>
    <property type="evidence" value="ECO:0007669"/>
    <property type="project" value="InterPro"/>
</dbReference>
<feature type="transmembrane region" description="Helical" evidence="1">
    <location>
        <begin position="55"/>
        <end position="76"/>
    </location>
</feature>
<sequence length="354" mass="42144">MQRGEWAYDKSPCLTLFKVDNLINQFKTRYNQIDYILKGYQLEPNSYCYSTQFKYWSTIYIVLFDILSGSIVGYYLNHNKEYAERFIVKVIRDYTLKLPQKIVSWLKEYPVGLKLNSKLAYFLSRLFSWSIINWNSLLLTTLKPHCPDLIGLIGFFGFIGLSFCLSLSCDILSVSLLHTHWFYLVARKIFYWHQAVLISLYYLFLGKKWNPLRQRVDLGDYRSGHIIIGSILFTFLIFLFPSILIYYTTFTLGWVLIYCSQGVFIFFINCLNLLPVWGYLARFYHPQKFYTGIKLKYTINLLDLYYTRCSIESNYGKYYYFNQDLVNNLSYLKSNYFSVALIKKYIRGDLIFKK</sequence>
<dbReference type="EMBL" id="KQ964512">
    <property type="protein sequence ID" value="KXN70111.1"/>
    <property type="molecule type" value="Genomic_DNA"/>
</dbReference>
<reference evidence="2 3" key="1">
    <citation type="journal article" date="2015" name="Genome Biol. Evol.">
        <title>Phylogenomic analyses indicate that early fungi evolved digesting cell walls of algal ancestors of land plants.</title>
        <authorList>
            <person name="Chang Y."/>
            <person name="Wang S."/>
            <person name="Sekimoto S."/>
            <person name="Aerts A.L."/>
            <person name="Choi C."/>
            <person name="Clum A."/>
            <person name="LaButti K.M."/>
            <person name="Lindquist E.A."/>
            <person name="Yee Ngan C."/>
            <person name="Ohm R.A."/>
            <person name="Salamov A.A."/>
            <person name="Grigoriev I.V."/>
            <person name="Spatafora J.W."/>
            <person name="Berbee M.L."/>
        </authorList>
    </citation>
    <scope>NUCLEOTIDE SEQUENCE [LARGE SCALE GENOMIC DNA]</scope>
    <source>
        <strain evidence="2 3">NRRL 28638</strain>
    </source>
</reference>
<keyword evidence="1" id="KW-0812">Transmembrane</keyword>
<proteinExistence type="predicted"/>
<keyword evidence="3" id="KW-1185">Reference proteome</keyword>
<dbReference type="OrthoDB" id="70250at2759"/>
<evidence type="ECO:0000313" key="2">
    <source>
        <dbReference type="EMBL" id="KXN70111.1"/>
    </source>
</evidence>
<dbReference type="PANTHER" id="PTHR21329">
    <property type="entry name" value="PHOSPHATIDYLINOSITOL N-ACETYLGLUCOSAMINYLTRANSFERASE SUBUNIT Q-RELATED"/>
    <property type="match status" value="1"/>
</dbReference>
<dbReference type="GO" id="GO:0016020">
    <property type="term" value="C:membrane"/>
    <property type="evidence" value="ECO:0007669"/>
    <property type="project" value="InterPro"/>
</dbReference>
<dbReference type="InterPro" id="IPR007720">
    <property type="entry name" value="PigQ/GPI1"/>
</dbReference>
<dbReference type="GO" id="GO:0005783">
    <property type="term" value="C:endoplasmic reticulum"/>
    <property type="evidence" value="ECO:0007669"/>
    <property type="project" value="TreeGrafter"/>
</dbReference>
<evidence type="ECO:0000256" key="1">
    <source>
        <dbReference type="SAM" id="Phobius"/>
    </source>
</evidence>
<dbReference type="STRING" id="796925.A0A137P5B3"/>
<feature type="transmembrane region" description="Helical" evidence="1">
    <location>
        <begin position="149"/>
        <end position="177"/>
    </location>
</feature>
<keyword evidence="1" id="KW-1133">Transmembrane helix</keyword>
<feature type="transmembrane region" description="Helical" evidence="1">
    <location>
        <begin position="189"/>
        <end position="205"/>
    </location>
</feature>
<accession>A0A137P5B3</accession>
<feature type="transmembrane region" description="Helical" evidence="1">
    <location>
        <begin position="255"/>
        <end position="280"/>
    </location>
</feature>
<feature type="transmembrane region" description="Helical" evidence="1">
    <location>
        <begin position="226"/>
        <end position="249"/>
    </location>
</feature>
<dbReference type="OMA" id="HEIRYSN"/>
<organism evidence="2 3">
    <name type="scientific">Conidiobolus coronatus (strain ATCC 28846 / CBS 209.66 / NRRL 28638)</name>
    <name type="common">Delacroixia coronata</name>
    <dbReference type="NCBI Taxonomy" id="796925"/>
    <lineage>
        <taxon>Eukaryota</taxon>
        <taxon>Fungi</taxon>
        <taxon>Fungi incertae sedis</taxon>
        <taxon>Zoopagomycota</taxon>
        <taxon>Entomophthoromycotina</taxon>
        <taxon>Entomophthoromycetes</taxon>
        <taxon>Entomophthorales</taxon>
        <taxon>Ancylistaceae</taxon>
        <taxon>Conidiobolus</taxon>
    </lineage>
</organism>
<keyword evidence="1" id="KW-0472">Membrane</keyword>
<dbReference type="AlphaFoldDB" id="A0A137P5B3"/>
<protein>
    <submittedName>
        <fullName evidence="2">Gpi1-domain-containing protein</fullName>
    </submittedName>
</protein>